<dbReference type="AlphaFoldDB" id="A0A136Q3T3"/>
<sequence>MEKENVLAKKLRSREDSRLHFFTWKTAMHSGCGRLKGGKWKACLKKTALDGKMENKNN</sequence>
<keyword evidence="2" id="KW-1185">Reference proteome</keyword>
<dbReference type="EMBL" id="LSZW01000062">
    <property type="protein sequence ID" value="KXK65353.1"/>
    <property type="molecule type" value="Genomic_DNA"/>
</dbReference>
<proteinExistence type="predicted"/>
<evidence type="ECO:0000313" key="2">
    <source>
        <dbReference type="Proteomes" id="UP000070366"/>
    </source>
</evidence>
<reference evidence="1 2" key="1">
    <citation type="submission" date="2016-02" db="EMBL/GenBank/DDBJ databases">
        <authorList>
            <person name="Wen L."/>
            <person name="He K."/>
            <person name="Yang H."/>
        </authorList>
    </citation>
    <scope>NUCLEOTIDE SEQUENCE [LARGE SCALE GENOMIC DNA]</scope>
    <source>
        <strain evidence="1 2">DSM 22607</strain>
    </source>
</reference>
<dbReference type="Proteomes" id="UP000070366">
    <property type="component" value="Unassembled WGS sequence"/>
</dbReference>
<name>A0A136Q3T3_9FIRM</name>
<dbReference type="STRING" id="626937.HMPREF3293_01943"/>
<protein>
    <submittedName>
        <fullName evidence="1">Uncharacterized protein</fullName>
    </submittedName>
</protein>
<organism evidence="1 2">
    <name type="scientific">Christensenella minuta</name>
    <dbReference type="NCBI Taxonomy" id="626937"/>
    <lineage>
        <taxon>Bacteria</taxon>
        <taxon>Bacillati</taxon>
        <taxon>Bacillota</taxon>
        <taxon>Clostridia</taxon>
        <taxon>Christensenellales</taxon>
        <taxon>Christensenellaceae</taxon>
        <taxon>Christensenella</taxon>
    </lineage>
</organism>
<comment type="caution">
    <text evidence="1">The sequence shown here is derived from an EMBL/GenBank/DDBJ whole genome shotgun (WGS) entry which is preliminary data.</text>
</comment>
<accession>A0A136Q3T3</accession>
<evidence type="ECO:0000313" key="1">
    <source>
        <dbReference type="EMBL" id="KXK65353.1"/>
    </source>
</evidence>
<gene>
    <name evidence="1" type="ORF">HMPREF3293_01943</name>
</gene>